<proteinExistence type="predicted"/>
<evidence type="ECO:0000313" key="2">
    <source>
        <dbReference type="Proteomes" id="UP000593568"/>
    </source>
</evidence>
<sequence>MLTGERVKVDSSDVRSYYSHGSIVISGKLIKSRIGSSLKTVRH</sequence>
<name>A0A7J9FVR4_9ROSI</name>
<accession>A0A7J9FVR4</accession>
<dbReference type="EMBL" id="JABEZW010229402">
    <property type="protein sequence ID" value="MBA0789389.1"/>
    <property type="molecule type" value="Genomic_DNA"/>
</dbReference>
<keyword evidence="2" id="KW-1185">Reference proteome</keyword>
<reference evidence="1 2" key="1">
    <citation type="journal article" date="2019" name="Genome Biol. Evol.">
        <title>Insights into the evolution of the New World diploid cottons (Gossypium, subgenus Houzingenia) based on genome sequencing.</title>
        <authorList>
            <person name="Grover C.E."/>
            <person name="Arick M.A. 2nd"/>
            <person name="Thrash A."/>
            <person name="Conover J.L."/>
            <person name="Sanders W.S."/>
            <person name="Peterson D.G."/>
            <person name="Frelichowski J.E."/>
            <person name="Scheffler J.A."/>
            <person name="Scheffler B.E."/>
            <person name="Wendel J.F."/>
        </authorList>
    </citation>
    <scope>NUCLEOTIDE SEQUENCE [LARGE SCALE GENOMIC DNA]</scope>
    <source>
        <strain evidence="1">8</strain>
        <tissue evidence="1">Leaf</tissue>
    </source>
</reference>
<protein>
    <submittedName>
        <fullName evidence="1">Uncharacterized protein</fullName>
    </submittedName>
</protein>
<comment type="caution">
    <text evidence="1">The sequence shown here is derived from an EMBL/GenBank/DDBJ whole genome shotgun (WGS) entry which is preliminary data.</text>
</comment>
<dbReference type="AlphaFoldDB" id="A0A7J9FVR4"/>
<gene>
    <name evidence="1" type="ORF">Gotri_025954</name>
</gene>
<dbReference type="Proteomes" id="UP000593568">
    <property type="component" value="Unassembled WGS sequence"/>
</dbReference>
<organism evidence="1 2">
    <name type="scientific">Gossypium trilobum</name>
    <dbReference type="NCBI Taxonomy" id="34281"/>
    <lineage>
        <taxon>Eukaryota</taxon>
        <taxon>Viridiplantae</taxon>
        <taxon>Streptophyta</taxon>
        <taxon>Embryophyta</taxon>
        <taxon>Tracheophyta</taxon>
        <taxon>Spermatophyta</taxon>
        <taxon>Magnoliopsida</taxon>
        <taxon>eudicotyledons</taxon>
        <taxon>Gunneridae</taxon>
        <taxon>Pentapetalae</taxon>
        <taxon>rosids</taxon>
        <taxon>malvids</taxon>
        <taxon>Malvales</taxon>
        <taxon>Malvaceae</taxon>
        <taxon>Malvoideae</taxon>
        <taxon>Gossypium</taxon>
    </lineage>
</organism>
<evidence type="ECO:0000313" key="1">
    <source>
        <dbReference type="EMBL" id="MBA0789389.1"/>
    </source>
</evidence>